<feature type="domain" description="Peptidoglycan binding-like" evidence="3">
    <location>
        <begin position="69"/>
        <end position="117"/>
    </location>
</feature>
<dbReference type="Gene3D" id="1.10.101.10">
    <property type="entry name" value="PGBD-like superfamily/PGBD"/>
    <property type="match status" value="1"/>
</dbReference>
<keyword evidence="2" id="KW-0732">Signal</keyword>
<evidence type="ECO:0000256" key="1">
    <source>
        <dbReference type="SAM" id="MobiDB-lite"/>
    </source>
</evidence>
<feature type="signal peptide" evidence="2">
    <location>
        <begin position="1"/>
        <end position="25"/>
    </location>
</feature>
<organism evidence="4 5">
    <name type="scientific">Antarcticimicrobium sediminis</name>
    <dbReference type="NCBI Taxonomy" id="2546227"/>
    <lineage>
        <taxon>Bacteria</taxon>
        <taxon>Pseudomonadati</taxon>
        <taxon>Pseudomonadota</taxon>
        <taxon>Alphaproteobacteria</taxon>
        <taxon>Rhodobacterales</taxon>
        <taxon>Paracoccaceae</taxon>
        <taxon>Antarcticimicrobium</taxon>
    </lineage>
</organism>
<evidence type="ECO:0000313" key="5">
    <source>
        <dbReference type="Proteomes" id="UP000294662"/>
    </source>
</evidence>
<name>A0A4R5F1Q8_9RHOB</name>
<proteinExistence type="predicted"/>
<dbReference type="InterPro" id="IPR036366">
    <property type="entry name" value="PGBDSf"/>
</dbReference>
<evidence type="ECO:0000313" key="4">
    <source>
        <dbReference type="EMBL" id="TDE41110.1"/>
    </source>
</evidence>
<accession>A0A4R5F1Q8</accession>
<dbReference type="EMBL" id="SMFP01000001">
    <property type="protein sequence ID" value="TDE41110.1"/>
    <property type="molecule type" value="Genomic_DNA"/>
</dbReference>
<dbReference type="Pfam" id="PF01471">
    <property type="entry name" value="PG_binding_1"/>
    <property type="match status" value="1"/>
</dbReference>
<evidence type="ECO:0000256" key="2">
    <source>
        <dbReference type="SAM" id="SignalP"/>
    </source>
</evidence>
<gene>
    <name evidence="4" type="ORF">E1B25_02565</name>
</gene>
<comment type="caution">
    <text evidence="4">The sequence shown here is derived from an EMBL/GenBank/DDBJ whole genome shotgun (WGS) entry which is preliminary data.</text>
</comment>
<feature type="chain" id="PRO_5020283316" evidence="2">
    <location>
        <begin position="26"/>
        <end position="420"/>
    </location>
</feature>
<keyword evidence="5" id="KW-1185">Reference proteome</keyword>
<dbReference type="InterPro" id="IPR002477">
    <property type="entry name" value="Peptidoglycan-bd-like"/>
</dbReference>
<dbReference type="AlphaFoldDB" id="A0A4R5F1Q8"/>
<sequence length="420" mass="44104">MWKRNLCASLAAASMVVVGVERAQANDAASFLGGALLGGIVVNEVNKNKTRRTTTTTTRPTRVYSAQREQNRQAQIALNYFGYNVGGADGVLGRNSRNGIRRYQADMGYNVDGYLDQHEMNFLLGSHQRAMSSAHMAPYAQIVATQGQPGLLRTYRNEQLGIATPGTQMAAAPMPMPAPVPQATQPEPVTARADTGVSSGGAMPQFSFPSDDRSIRDFCDQISVRTAANGGLSMPGKITDASFALSEQFCMARTQAMSDSARIEASIPGMTRDQIEAQCDGLSQAIAQQMQGIESQPASQVMARTKAFLENSGQPMAQLVSGGKVCLGAGYRADNATVALASAVLLTSAGQGGYGEMVSHQLREGFGATQTAPQLASSWMQVALAAVANGQPVMGQTPARVAVLQAASGGALPVFGTISE</sequence>
<dbReference type="RefSeq" id="WP_132827100.1">
    <property type="nucleotide sequence ID" value="NZ_SMFP01000001.1"/>
</dbReference>
<dbReference type="InterPro" id="IPR036365">
    <property type="entry name" value="PGBD-like_sf"/>
</dbReference>
<evidence type="ECO:0000259" key="3">
    <source>
        <dbReference type="Pfam" id="PF01471"/>
    </source>
</evidence>
<dbReference type="SUPFAM" id="SSF47090">
    <property type="entry name" value="PGBD-like"/>
    <property type="match status" value="1"/>
</dbReference>
<protein>
    <submittedName>
        <fullName evidence="4">Peptidoglycan-binding protein</fullName>
    </submittedName>
</protein>
<dbReference type="OrthoDB" id="7444491at2"/>
<dbReference type="Proteomes" id="UP000294662">
    <property type="component" value="Unassembled WGS sequence"/>
</dbReference>
<feature type="region of interest" description="Disordered" evidence="1">
    <location>
        <begin position="182"/>
        <end position="210"/>
    </location>
</feature>
<reference evidence="4 5" key="1">
    <citation type="submission" date="2019-03" db="EMBL/GenBank/DDBJ databases">
        <authorList>
            <person name="Zhang S."/>
        </authorList>
    </citation>
    <scope>NUCLEOTIDE SEQUENCE [LARGE SCALE GENOMIC DNA]</scope>
    <source>
        <strain evidence="4 5">S4J41</strain>
    </source>
</reference>